<keyword evidence="2" id="KW-1185">Reference proteome</keyword>
<sequence>MKVIISEELVAASINPSQILLFHQLIAIATQGSQHFLFFETDNAIELAVQGYAQNLQPLYKKFFLDSYREAATYPSERAAIKIDLVGSSQWDIPIPVVTLNDALKVLTEKLVILLENAENDWYFLLGIMNSRDRARMCDYVAKGWAEPGHGGGDTLGMIMDNRIQHHWKALRTFVIFDSDRLHPDEFDENWTPVRQGQQPSSCNAYEWEVTAKQFLANRYWMLSRRFIESYMPQNELTLATAAKPCQDAIAALFSMSNEQRWHYNMKAGFIKDGSRHDIERCKNLYDNLTPEKKQILANGFGRTLAKHYKNSITSQFTWDAEALAEANSVLPKLLNML</sequence>
<accession>A0ABR6ZQ90</accession>
<evidence type="ECO:0000313" key="1">
    <source>
        <dbReference type="EMBL" id="MBC3918056.1"/>
    </source>
</evidence>
<gene>
    <name evidence="1" type="ORF">H8L32_11260</name>
</gene>
<comment type="caution">
    <text evidence="1">The sequence shown here is derived from an EMBL/GenBank/DDBJ whole genome shotgun (WGS) entry which is preliminary data.</text>
</comment>
<dbReference type="Proteomes" id="UP000650424">
    <property type="component" value="Unassembled WGS sequence"/>
</dbReference>
<evidence type="ECO:0000313" key="2">
    <source>
        <dbReference type="Proteomes" id="UP000650424"/>
    </source>
</evidence>
<proteinExistence type="predicted"/>
<name>A0ABR6ZQ90_9BURK</name>
<protein>
    <submittedName>
        <fullName evidence="1">Uncharacterized protein</fullName>
    </submittedName>
</protein>
<organism evidence="1 2">
    <name type="scientific">Undibacterium hunanense</name>
    <dbReference type="NCBI Taxonomy" id="2762292"/>
    <lineage>
        <taxon>Bacteria</taxon>
        <taxon>Pseudomonadati</taxon>
        <taxon>Pseudomonadota</taxon>
        <taxon>Betaproteobacteria</taxon>
        <taxon>Burkholderiales</taxon>
        <taxon>Oxalobacteraceae</taxon>
        <taxon>Undibacterium</taxon>
    </lineage>
</organism>
<reference evidence="1 2" key="1">
    <citation type="submission" date="2020-08" db="EMBL/GenBank/DDBJ databases">
        <title>Novel species isolated from subtropical streams in China.</title>
        <authorList>
            <person name="Lu H."/>
        </authorList>
    </citation>
    <scope>NUCLEOTIDE SEQUENCE [LARGE SCALE GENOMIC DNA]</scope>
    <source>
        <strain evidence="1 2">CY18W</strain>
    </source>
</reference>
<dbReference type="EMBL" id="JACOGF010000005">
    <property type="protein sequence ID" value="MBC3918056.1"/>
    <property type="molecule type" value="Genomic_DNA"/>
</dbReference>
<dbReference type="RefSeq" id="WP_186947337.1">
    <property type="nucleotide sequence ID" value="NZ_JACOGF010000005.1"/>
</dbReference>